<dbReference type="PANTHER" id="PTHR24070">
    <property type="entry name" value="RAS, DI-RAS, AND RHEB FAMILY MEMBERS OF SMALL GTPASE SUPERFAMILY"/>
    <property type="match status" value="1"/>
</dbReference>
<dbReference type="SMART" id="SM00175">
    <property type="entry name" value="RAB"/>
    <property type="match status" value="1"/>
</dbReference>
<feature type="domain" description="VWFA" evidence="4">
    <location>
        <begin position="384"/>
        <end position="656"/>
    </location>
</feature>
<dbReference type="InterPro" id="IPR027417">
    <property type="entry name" value="P-loop_NTPase"/>
</dbReference>
<dbReference type="InterPro" id="IPR020849">
    <property type="entry name" value="Small_GTPase_Ras-type"/>
</dbReference>
<dbReference type="SMART" id="SM00174">
    <property type="entry name" value="RHO"/>
    <property type="match status" value="1"/>
</dbReference>
<dbReference type="InterPro" id="IPR002035">
    <property type="entry name" value="VWF_A"/>
</dbReference>
<dbReference type="GO" id="GO:0007165">
    <property type="term" value="P:signal transduction"/>
    <property type="evidence" value="ECO:0007669"/>
    <property type="project" value="InterPro"/>
</dbReference>
<evidence type="ECO:0000256" key="2">
    <source>
        <dbReference type="ARBA" id="ARBA00023134"/>
    </source>
</evidence>
<protein>
    <recommendedName>
        <fullName evidence="4">VWFA domain-containing protein</fullName>
    </recommendedName>
</protein>
<dbReference type="Gene3D" id="3.40.50.410">
    <property type="entry name" value="von Willebrand factor, type A domain"/>
    <property type="match status" value="1"/>
</dbReference>
<dbReference type="GO" id="GO:0006888">
    <property type="term" value="P:endoplasmic reticulum to Golgi vesicle-mediated transport"/>
    <property type="evidence" value="ECO:0007669"/>
    <property type="project" value="InterPro"/>
</dbReference>
<keyword evidence="6" id="KW-1185">Reference proteome</keyword>
<reference evidence="5 6" key="1">
    <citation type="submission" date="2024-04" db="EMBL/GenBank/DDBJ databases">
        <authorList>
            <consortium name="Genoscope - CEA"/>
            <person name="William W."/>
        </authorList>
    </citation>
    <scope>NUCLEOTIDE SEQUENCE [LARGE SCALE GENOMIC DNA]</scope>
</reference>
<comment type="caution">
    <text evidence="5">The sequence shown here is derived from an EMBL/GenBank/DDBJ whole genome shotgun (WGS) entry which is preliminary data.</text>
</comment>
<name>A0AAV2INE3_LYMST</name>
<gene>
    <name evidence="5" type="ORF">GSLYS_00021480001</name>
</gene>
<sequence length="841" mass="92709">MEFGSKFVYLGNDNDDEEEIQVTENDVVVSENDLEGDDGQTCFLDILDTAGQEEYSQLRDVYVRTGDGLVIIYSITDVSSFTESEFIFKWVTRIKAQEGTPVNAILVANKQDLVSEAKVSSQDGRSLASKLGIKFFETSAKTGDGVNEAIVSLIKVIPRTSKNYKIVMLGSGAVGKSSVTNRFVSDVFVNDYDPTIEDSYRKMITVSGLPPMITASGLPSRTADKDQRNLKAKKSKPFFGSLHNVFSRNRQSHQAPAPPPPPPAAPLPQQKLNKKKERKTDGNVLLIPLKNLDEEPKLVTGDPIKCTGCNVILTSTAKLVAKGNKKTWNCEFCGHANCNLELSDDELPQGELLDFMLSPSTKQKEETCDGAGVASPKKCSTDGIIVYCMDISTSMDSKCQVPESQLAWREERTQGAESITNVSRLACIKRAIERLAEQLKLEEPDKRVMLSVFSSEFYVKGGGRTNNLPQFSGLEQETFEHLLEMGLNLSNDYPLSKITDSHESIDAAVKKLYTTGCTALGPALSICTGFLSKSPGSEIIVCTDGEPNVGVGSLGHNQGNTFYRTVGEYARSKDITINILAMEGASAGLQQVSAAAELSGGTTNKLNPMEIIRQLRIIAQNEVIATSVTVRLFLHPDFVFDEPEYGSNLSQLEKEVGTVRKSTDLTFRFKLKDASKASTLNSVPFQVHINYTRKDGMKCLRVLSQANETTRDRKAMEENINISVLGVATMKTTAKLAQAGEKKKAQHHLKNVERLMTRGAVTRSLEEEKLAFQFETRAYDSYLGEESDRDCGGSEWSTIMQQRAMGVDASKFSSNSRKMMEHVKPLSARQKLAYYSYKDNF</sequence>
<dbReference type="InterPro" id="IPR001806">
    <property type="entry name" value="Small_GTPase"/>
</dbReference>
<dbReference type="EMBL" id="CAXITT010001200">
    <property type="protein sequence ID" value="CAL1548163.1"/>
    <property type="molecule type" value="Genomic_DNA"/>
</dbReference>
<evidence type="ECO:0000259" key="4">
    <source>
        <dbReference type="PROSITE" id="PS50234"/>
    </source>
</evidence>
<evidence type="ECO:0000256" key="1">
    <source>
        <dbReference type="ARBA" id="ARBA00022741"/>
    </source>
</evidence>
<evidence type="ECO:0000313" key="5">
    <source>
        <dbReference type="EMBL" id="CAL1548163.1"/>
    </source>
</evidence>
<feature type="compositionally biased region" description="Pro residues" evidence="3">
    <location>
        <begin position="256"/>
        <end position="266"/>
    </location>
</feature>
<dbReference type="SUPFAM" id="SSF82919">
    <property type="entry name" value="Zn-finger domain of Sec23/24"/>
    <property type="match status" value="1"/>
</dbReference>
<dbReference type="InterPro" id="IPR036465">
    <property type="entry name" value="vWFA_dom_sf"/>
</dbReference>
<evidence type="ECO:0000313" key="6">
    <source>
        <dbReference type="Proteomes" id="UP001497497"/>
    </source>
</evidence>
<dbReference type="SUPFAM" id="SSF52540">
    <property type="entry name" value="P-loop containing nucleoside triphosphate hydrolases"/>
    <property type="match status" value="2"/>
</dbReference>
<organism evidence="5 6">
    <name type="scientific">Lymnaea stagnalis</name>
    <name type="common">Great pond snail</name>
    <name type="synonym">Helix stagnalis</name>
    <dbReference type="NCBI Taxonomy" id="6523"/>
    <lineage>
        <taxon>Eukaryota</taxon>
        <taxon>Metazoa</taxon>
        <taxon>Spiralia</taxon>
        <taxon>Lophotrochozoa</taxon>
        <taxon>Mollusca</taxon>
        <taxon>Gastropoda</taxon>
        <taxon>Heterobranchia</taxon>
        <taxon>Euthyneura</taxon>
        <taxon>Panpulmonata</taxon>
        <taxon>Hygrophila</taxon>
        <taxon>Lymnaeoidea</taxon>
        <taxon>Lymnaeidae</taxon>
        <taxon>Lymnaea</taxon>
    </lineage>
</organism>
<dbReference type="SMART" id="SM00173">
    <property type="entry name" value="RAS"/>
    <property type="match status" value="1"/>
</dbReference>
<proteinExistence type="predicted"/>
<keyword evidence="2" id="KW-0342">GTP-binding</keyword>
<dbReference type="NCBIfam" id="TIGR00231">
    <property type="entry name" value="small_GTP"/>
    <property type="match status" value="1"/>
</dbReference>
<dbReference type="Gene3D" id="3.40.50.300">
    <property type="entry name" value="P-loop containing nucleotide triphosphate hydrolases"/>
    <property type="match status" value="2"/>
</dbReference>
<dbReference type="Pfam" id="PF00071">
    <property type="entry name" value="Ras"/>
    <property type="match status" value="2"/>
</dbReference>
<dbReference type="GO" id="GO:0003924">
    <property type="term" value="F:GTPase activity"/>
    <property type="evidence" value="ECO:0007669"/>
    <property type="project" value="InterPro"/>
</dbReference>
<accession>A0AAV2INE3</accession>
<dbReference type="PROSITE" id="PS50234">
    <property type="entry name" value="VWFA"/>
    <property type="match status" value="1"/>
</dbReference>
<dbReference type="AlphaFoldDB" id="A0AAV2INE3"/>
<dbReference type="PROSITE" id="PS51419">
    <property type="entry name" value="RAB"/>
    <property type="match status" value="1"/>
</dbReference>
<dbReference type="InterPro" id="IPR005225">
    <property type="entry name" value="Small_GTP-bd"/>
</dbReference>
<dbReference type="Proteomes" id="UP001497497">
    <property type="component" value="Unassembled WGS sequence"/>
</dbReference>
<dbReference type="GO" id="GO:0030127">
    <property type="term" value="C:COPII vesicle coat"/>
    <property type="evidence" value="ECO:0007669"/>
    <property type="project" value="InterPro"/>
</dbReference>
<feature type="region of interest" description="Disordered" evidence="3">
    <location>
        <begin position="248"/>
        <end position="279"/>
    </location>
</feature>
<dbReference type="GO" id="GO:0005525">
    <property type="term" value="F:GTP binding"/>
    <property type="evidence" value="ECO:0007669"/>
    <property type="project" value="UniProtKB-KW"/>
</dbReference>
<dbReference type="PRINTS" id="PR00449">
    <property type="entry name" value="RASTRNSFRMNG"/>
</dbReference>
<keyword evidence="1" id="KW-0547">Nucleotide-binding</keyword>
<dbReference type="SUPFAM" id="SSF53300">
    <property type="entry name" value="vWA-like"/>
    <property type="match status" value="1"/>
</dbReference>
<dbReference type="PROSITE" id="PS51421">
    <property type="entry name" value="RAS"/>
    <property type="match status" value="1"/>
</dbReference>
<dbReference type="GO" id="GO:0008270">
    <property type="term" value="F:zinc ion binding"/>
    <property type="evidence" value="ECO:0007669"/>
    <property type="project" value="InterPro"/>
</dbReference>
<dbReference type="GO" id="GO:0006886">
    <property type="term" value="P:intracellular protein transport"/>
    <property type="evidence" value="ECO:0007669"/>
    <property type="project" value="InterPro"/>
</dbReference>
<dbReference type="InterPro" id="IPR036174">
    <property type="entry name" value="Znf_Sec23_Sec24_sf"/>
</dbReference>
<evidence type="ECO:0000256" key="3">
    <source>
        <dbReference type="SAM" id="MobiDB-lite"/>
    </source>
</evidence>